<reference evidence="2" key="1">
    <citation type="journal article" date="1993" name="Mol. Microbiol.">
        <title>Use of an ordered cosmid library to deduce the genomic organization of Mycobacterium leprae.</title>
        <authorList>
            <person name="Eiglmeier K."/>
            <person name="Honore N."/>
            <person name="Woods S.A."/>
            <person name="Caudron B."/>
            <person name="Cole S.T."/>
        </authorList>
    </citation>
    <scope>NUCLEOTIDE SEQUENCE</scope>
</reference>
<dbReference type="PIR" id="T45330">
    <property type="entry name" value="T45330"/>
</dbReference>
<sequence length="117" mass="12912">MNKCPPTRLWHSKTSIVAQMRQFASRSQPGENRHSLRQHQQSKAQGLVRVPVNRILLASYGAVLSHDNLRLSGTVARIPSSSGSALKIFTALYGLTDVTERARVLRDAVVSSVVTFE</sequence>
<dbReference type="AlphaFoldDB" id="O32902"/>
<dbReference type="EMBL" id="Z98271">
    <property type="protein sequence ID" value="CAB11025.1"/>
    <property type="molecule type" value="Genomic_DNA"/>
</dbReference>
<reference evidence="2" key="3">
    <citation type="submission" date="1997-08" db="EMBL/GenBank/DDBJ databases">
        <authorList>
            <person name="Parkhill J."/>
            <person name="Barrell B.G."/>
            <person name="Rajandream M.A."/>
        </authorList>
    </citation>
    <scope>NUCLEOTIDE SEQUENCE</scope>
</reference>
<gene>
    <name evidence="2" type="primary">MLCB1779.44c</name>
</gene>
<evidence type="ECO:0000256" key="1">
    <source>
        <dbReference type="SAM" id="MobiDB-lite"/>
    </source>
</evidence>
<protein>
    <submittedName>
        <fullName evidence="2">Uncharacterized protein</fullName>
    </submittedName>
</protein>
<proteinExistence type="predicted"/>
<evidence type="ECO:0000313" key="2">
    <source>
        <dbReference type="EMBL" id="CAB11025.1"/>
    </source>
</evidence>
<name>O32902_MYCLR</name>
<organism evidence="2">
    <name type="scientific">Mycobacterium leprae</name>
    <dbReference type="NCBI Taxonomy" id="1769"/>
    <lineage>
        <taxon>Bacteria</taxon>
        <taxon>Bacillati</taxon>
        <taxon>Actinomycetota</taxon>
        <taxon>Actinomycetes</taxon>
        <taxon>Mycobacteriales</taxon>
        <taxon>Mycobacteriaceae</taxon>
        <taxon>Mycobacterium</taxon>
    </lineage>
</organism>
<feature type="region of interest" description="Disordered" evidence="1">
    <location>
        <begin position="23"/>
        <end position="45"/>
    </location>
</feature>
<reference evidence="2" key="2">
    <citation type="submission" date="1997-08" db="EMBL/GenBank/DDBJ databases">
        <authorList>
            <person name="Hamlin N."/>
            <person name="Churcher C.M."/>
        </authorList>
    </citation>
    <scope>NUCLEOTIDE SEQUENCE</scope>
</reference>
<accession>O32902</accession>